<dbReference type="InterPro" id="IPR025391">
    <property type="entry name" value="DUF4123"/>
</dbReference>
<dbReference type="Proteomes" id="UP000572722">
    <property type="component" value="Unassembled WGS sequence"/>
</dbReference>
<reference evidence="2 3" key="1">
    <citation type="submission" date="2019-08" db="EMBL/GenBank/DDBJ databases">
        <title>Draft genome sequencing and comparative genomics of hatchery-associated Vibrios.</title>
        <authorList>
            <person name="Kehlet-Delgado H."/>
            <person name="Mueller R.S."/>
        </authorList>
    </citation>
    <scope>NUCLEOTIDE SEQUENCE [LARGE SCALE GENOMIC DNA]</scope>
    <source>
        <strain evidence="2 3">01-65-5-1</strain>
    </source>
</reference>
<dbReference type="EMBL" id="VTXO01000002">
    <property type="protein sequence ID" value="NOI80822.1"/>
    <property type="molecule type" value="Genomic_DNA"/>
</dbReference>
<organism evidence="2 3">
    <name type="scientific">Vibrio tubiashii</name>
    <dbReference type="NCBI Taxonomy" id="29498"/>
    <lineage>
        <taxon>Bacteria</taxon>
        <taxon>Pseudomonadati</taxon>
        <taxon>Pseudomonadota</taxon>
        <taxon>Gammaproteobacteria</taxon>
        <taxon>Vibrionales</taxon>
        <taxon>Vibrionaceae</taxon>
        <taxon>Vibrio</taxon>
        <taxon>Vibrio oreintalis group</taxon>
    </lineage>
</organism>
<protein>
    <submittedName>
        <fullName evidence="2">DUF4123 domain-containing protein</fullName>
    </submittedName>
</protein>
<evidence type="ECO:0000313" key="3">
    <source>
        <dbReference type="Proteomes" id="UP000572722"/>
    </source>
</evidence>
<dbReference type="RefSeq" id="WP_171321487.1">
    <property type="nucleotide sequence ID" value="NZ_VTXO01000002.1"/>
</dbReference>
<dbReference type="Pfam" id="PF13503">
    <property type="entry name" value="DUF4123"/>
    <property type="match status" value="1"/>
</dbReference>
<dbReference type="AlphaFoldDB" id="A0AAE5GPY7"/>
<feature type="domain" description="DUF4123" evidence="1">
    <location>
        <begin position="23"/>
        <end position="139"/>
    </location>
</feature>
<comment type="caution">
    <text evidence="2">The sequence shown here is derived from an EMBL/GenBank/DDBJ whole genome shotgun (WGS) entry which is preliminary data.</text>
</comment>
<evidence type="ECO:0000259" key="1">
    <source>
        <dbReference type="Pfam" id="PF13503"/>
    </source>
</evidence>
<accession>A0AAE5GPY7</accession>
<sequence>MDSLSKAFLESGLTFDLARGEQLYLVIDGSQIRDLASKLYSLDGPLILEPIYMKAPYDQLLEVTPYVVHASKSVKDWFFDQNNPMAGYFIASSHSLERICENYRNLIIAESPYGSKVYVKMAHSECAWVFYSTYTPQFWNDISKVWIPTRKEWKAAQTPDIGSNDKNLKISDEQWALLGKISWNTTVEKLTQHVFKWFPTLLENRAESISWVEQHALTAYEKGFTSERDLLMYMNVIGFLGEDKFLDQKVYPDIYQLIEMPSQKTPSQRIEAASELAQAYSNHKITQEKQV</sequence>
<proteinExistence type="predicted"/>
<gene>
    <name evidence="2" type="ORF">F0237_09095</name>
</gene>
<evidence type="ECO:0000313" key="2">
    <source>
        <dbReference type="EMBL" id="NOI80822.1"/>
    </source>
</evidence>
<name>A0AAE5GPY7_9VIBR</name>